<name>A0ABV5F7F9_9FLAO</name>
<organism evidence="1 2">
    <name type="scientific">Mariniflexile ostreae</name>
    <dbReference type="NCBI Taxonomy" id="1520892"/>
    <lineage>
        <taxon>Bacteria</taxon>
        <taxon>Pseudomonadati</taxon>
        <taxon>Bacteroidota</taxon>
        <taxon>Flavobacteriia</taxon>
        <taxon>Flavobacteriales</taxon>
        <taxon>Flavobacteriaceae</taxon>
        <taxon>Mariniflexile</taxon>
    </lineage>
</organism>
<dbReference type="Proteomes" id="UP001589585">
    <property type="component" value="Unassembled WGS sequence"/>
</dbReference>
<reference evidence="1 2" key="1">
    <citation type="submission" date="2024-09" db="EMBL/GenBank/DDBJ databases">
        <authorList>
            <person name="Sun Q."/>
            <person name="Mori K."/>
        </authorList>
    </citation>
    <scope>NUCLEOTIDE SEQUENCE [LARGE SCALE GENOMIC DNA]</scope>
    <source>
        <strain evidence="1 2">CECT 8622</strain>
    </source>
</reference>
<gene>
    <name evidence="1" type="ORF">ACFFU9_00970</name>
</gene>
<evidence type="ECO:0000313" key="1">
    <source>
        <dbReference type="EMBL" id="MFB9055304.1"/>
    </source>
</evidence>
<dbReference type="RefSeq" id="WP_379859489.1">
    <property type="nucleotide sequence ID" value="NZ_JBHMFC010000003.1"/>
</dbReference>
<protein>
    <submittedName>
        <fullName evidence="1">Uncharacterized protein</fullName>
    </submittedName>
</protein>
<dbReference type="EMBL" id="JBHMFC010000003">
    <property type="protein sequence ID" value="MFB9055304.1"/>
    <property type="molecule type" value="Genomic_DNA"/>
</dbReference>
<proteinExistence type="predicted"/>
<keyword evidence="2" id="KW-1185">Reference proteome</keyword>
<comment type="caution">
    <text evidence="1">The sequence shown here is derived from an EMBL/GenBank/DDBJ whole genome shotgun (WGS) entry which is preliminary data.</text>
</comment>
<sequence>MEKQPVKVQLIKKEGTRYYIKFPNLKIPVSVNKQLYLKMKHSNAYQFHNDNSAISKANAS</sequence>
<accession>A0ABV5F7F9</accession>
<evidence type="ECO:0000313" key="2">
    <source>
        <dbReference type="Proteomes" id="UP001589585"/>
    </source>
</evidence>